<comment type="catalytic activity">
    <reaction evidence="1">
        <text>ATP + H2O = ADP + phosphate + H(+)</text>
        <dbReference type="Rhea" id="RHEA:13065"/>
        <dbReference type="ChEBI" id="CHEBI:15377"/>
        <dbReference type="ChEBI" id="CHEBI:15378"/>
        <dbReference type="ChEBI" id="CHEBI:30616"/>
        <dbReference type="ChEBI" id="CHEBI:43474"/>
        <dbReference type="ChEBI" id="CHEBI:456216"/>
        <dbReference type="EC" id="5.6.2.3"/>
    </reaction>
</comment>
<name>A0A7N2RE67_QUELO</name>
<evidence type="ECO:0000259" key="2">
    <source>
        <dbReference type="Pfam" id="PF05970"/>
    </source>
</evidence>
<keyword evidence="1" id="KW-0067">ATP-binding</keyword>
<keyword evidence="1" id="KW-0233">DNA recombination</keyword>
<comment type="similarity">
    <text evidence="1">Belongs to the helicase family.</text>
</comment>
<dbReference type="Gene3D" id="3.40.50.300">
    <property type="entry name" value="P-loop containing nucleotide triphosphate hydrolases"/>
    <property type="match status" value="1"/>
</dbReference>
<comment type="cofactor">
    <cofactor evidence="1">
        <name>Mg(2+)</name>
        <dbReference type="ChEBI" id="CHEBI:18420"/>
    </cofactor>
</comment>
<keyword evidence="4" id="KW-1185">Reference proteome</keyword>
<dbReference type="InterPro" id="IPR027417">
    <property type="entry name" value="P-loop_NTPase"/>
</dbReference>
<dbReference type="GO" id="GO:0000723">
    <property type="term" value="P:telomere maintenance"/>
    <property type="evidence" value="ECO:0007669"/>
    <property type="project" value="InterPro"/>
</dbReference>
<dbReference type="InParanoid" id="A0A7N2RE67"/>
<proteinExistence type="inferred from homology"/>
<dbReference type="GO" id="GO:0006310">
    <property type="term" value="P:DNA recombination"/>
    <property type="evidence" value="ECO:0007669"/>
    <property type="project" value="UniProtKB-KW"/>
</dbReference>
<feature type="domain" description="DNA helicase Pif1-like DEAD-box helicase" evidence="2">
    <location>
        <begin position="239"/>
        <end position="364"/>
    </location>
</feature>
<keyword evidence="1" id="KW-0227">DNA damage</keyword>
<dbReference type="EMBL" id="LRBV02000012">
    <property type="status" value="NOT_ANNOTATED_CDS"/>
    <property type="molecule type" value="Genomic_DNA"/>
</dbReference>
<keyword evidence="1" id="KW-0234">DNA repair</keyword>
<keyword evidence="1" id="KW-0547">Nucleotide-binding</keyword>
<evidence type="ECO:0000256" key="1">
    <source>
        <dbReference type="RuleBase" id="RU363044"/>
    </source>
</evidence>
<sequence length="380" mass="43181">MLLNIVRGPQNFEQIRTIDNVMHPTFKSACYALGLLDGDKEWKDAIKEAEQWATTAQLRQLFVTLLLFCEVSNPLQLWTNNWKALSDDILHRQRHLFQHPDLQLTQEQIQNYALPEIEKLLIQNGKSLRDFDTLPLPNMELLNQLTNSLIREETGHNEEELRKEHEKLFAGLNSDQQAIYNAVMDSVLKKRGGLFFIYGHGGTGKTYLYKTIIASLRSKKHIVLVVASSGISALLLRGQLISLTSLIIWDEAPMDHRYAFEAVDRSLKDILSINDLSLTNTPFGGKTILLGGDFRQILPVVPKGKRQDIVLGSINISHLWDNCQVFLLTKNMRANEDLTTTASRNKILEFKKWVLDIGDGTVPAIAKDGEIEETWIKIPD</sequence>
<organism evidence="3 4">
    <name type="scientific">Quercus lobata</name>
    <name type="common">Valley oak</name>
    <dbReference type="NCBI Taxonomy" id="97700"/>
    <lineage>
        <taxon>Eukaryota</taxon>
        <taxon>Viridiplantae</taxon>
        <taxon>Streptophyta</taxon>
        <taxon>Embryophyta</taxon>
        <taxon>Tracheophyta</taxon>
        <taxon>Spermatophyta</taxon>
        <taxon>Magnoliopsida</taxon>
        <taxon>eudicotyledons</taxon>
        <taxon>Gunneridae</taxon>
        <taxon>Pentapetalae</taxon>
        <taxon>rosids</taxon>
        <taxon>fabids</taxon>
        <taxon>Fagales</taxon>
        <taxon>Fagaceae</taxon>
        <taxon>Quercus</taxon>
    </lineage>
</organism>
<dbReference type="Proteomes" id="UP000594261">
    <property type="component" value="Chromosome 12"/>
</dbReference>
<dbReference type="Gramene" id="QL12p005470:mrna">
    <property type="protein sequence ID" value="QL12p005470:mrna"/>
    <property type="gene ID" value="QL12p005470"/>
</dbReference>
<evidence type="ECO:0000313" key="3">
    <source>
        <dbReference type="EnsemblPlants" id="QL12p005470:mrna"/>
    </source>
</evidence>
<dbReference type="GO" id="GO:0006281">
    <property type="term" value="P:DNA repair"/>
    <property type="evidence" value="ECO:0007669"/>
    <property type="project" value="UniProtKB-KW"/>
</dbReference>
<dbReference type="EC" id="5.6.2.3" evidence="1"/>
<keyword evidence="1" id="KW-0347">Helicase</keyword>
<dbReference type="AlphaFoldDB" id="A0A7N2RE67"/>
<dbReference type="PANTHER" id="PTHR10492:SF93">
    <property type="entry name" value="ATP-DEPENDENT DNA HELICASE"/>
    <property type="match status" value="1"/>
</dbReference>
<dbReference type="GO" id="GO:0016787">
    <property type="term" value="F:hydrolase activity"/>
    <property type="evidence" value="ECO:0007669"/>
    <property type="project" value="UniProtKB-KW"/>
</dbReference>
<dbReference type="GO" id="GO:0005524">
    <property type="term" value="F:ATP binding"/>
    <property type="evidence" value="ECO:0007669"/>
    <property type="project" value="UniProtKB-KW"/>
</dbReference>
<dbReference type="InterPro" id="IPR010285">
    <property type="entry name" value="DNA_helicase_pif1-like_DEAD"/>
</dbReference>
<accession>A0A7N2RE67</accession>
<dbReference type="PANTHER" id="PTHR10492">
    <property type="match status" value="1"/>
</dbReference>
<evidence type="ECO:0000313" key="4">
    <source>
        <dbReference type="Proteomes" id="UP000594261"/>
    </source>
</evidence>
<dbReference type="OMA" id="QFTSIIY"/>
<reference evidence="3" key="2">
    <citation type="submission" date="2021-01" db="UniProtKB">
        <authorList>
            <consortium name="EnsemblPlants"/>
        </authorList>
    </citation>
    <scope>IDENTIFICATION</scope>
</reference>
<dbReference type="Pfam" id="PF05970">
    <property type="entry name" value="PIF1"/>
    <property type="match status" value="1"/>
</dbReference>
<dbReference type="GO" id="GO:0043139">
    <property type="term" value="F:5'-3' DNA helicase activity"/>
    <property type="evidence" value="ECO:0007669"/>
    <property type="project" value="UniProtKB-EC"/>
</dbReference>
<dbReference type="EnsemblPlants" id="QL12p005470:mrna">
    <property type="protein sequence ID" value="QL12p005470:mrna"/>
    <property type="gene ID" value="QL12p005470"/>
</dbReference>
<reference evidence="3 4" key="1">
    <citation type="journal article" date="2016" name="G3 (Bethesda)">
        <title>First Draft Assembly and Annotation of the Genome of a California Endemic Oak Quercus lobata Nee (Fagaceae).</title>
        <authorList>
            <person name="Sork V.L."/>
            <person name="Fitz-Gibbon S.T."/>
            <person name="Puiu D."/>
            <person name="Crepeau M."/>
            <person name="Gugger P.F."/>
            <person name="Sherman R."/>
            <person name="Stevens K."/>
            <person name="Langley C.H."/>
            <person name="Pellegrini M."/>
            <person name="Salzberg S.L."/>
        </authorList>
    </citation>
    <scope>NUCLEOTIDE SEQUENCE [LARGE SCALE GENOMIC DNA]</scope>
    <source>
        <strain evidence="3 4">cv. SW786</strain>
    </source>
</reference>
<protein>
    <recommendedName>
        <fullName evidence="1">ATP-dependent DNA helicase</fullName>
        <ecNumber evidence="1">5.6.2.3</ecNumber>
    </recommendedName>
</protein>
<keyword evidence="1" id="KW-0378">Hydrolase</keyword>
<dbReference type="SUPFAM" id="SSF52540">
    <property type="entry name" value="P-loop containing nucleoside triphosphate hydrolases"/>
    <property type="match status" value="1"/>
</dbReference>